<feature type="chain" id="PRO_5005268410" evidence="1">
    <location>
        <begin position="28"/>
        <end position="406"/>
    </location>
</feature>
<keyword evidence="2" id="KW-0614">Plasmid</keyword>
<evidence type="ECO:0000313" key="4">
    <source>
        <dbReference type="Proteomes" id="UP000053096"/>
    </source>
</evidence>
<dbReference type="Proteomes" id="UP000053096">
    <property type="component" value="Unassembled WGS sequence"/>
</dbReference>
<dbReference type="KEGG" id="bpdz:BBN53_21105"/>
<reference evidence="2 5" key="2">
    <citation type="submission" date="2016-07" db="EMBL/GenBank/DDBJ databases">
        <title>Complete genome sequences of Bordetella pseudohinzii.</title>
        <authorList>
            <person name="Spilker T."/>
            <person name="Darrah R."/>
            <person name="LiPuma J.J."/>
        </authorList>
    </citation>
    <scope>NUCLEOTIDE SEQUENCE [LARGE SCALE GENOMIC DNA]</scope>
    <source>
        <strain evidence="2 5">HI4681</strain>
        <plasmid evidence="2 5">unnamed1</plasmid>
    </source>
</reference>
<reference evidence="3 4" key="1">
    <citation type="submission" date="2015-09" db="EMBL/GenBank/DDBJ databases">
        <authorList>
            <person name="Jackson K.R."/>
            <person name="Lunt B.L."/>
            <person name="Fisher J.N.B."/>
            <person name="Gardner A.V."/>
            <person name="Bailey M.E."/>
            <person name="Deus L.M."/>
            <person name="Earl A.S."/>
            <person name="Gibby P.D."/>
            <person name="Hartmann K.A."/>
            <person name="Liu J.E."/>
            <person name="Manci A.M."/>
            <person name="Nielsen D.A."/>
            <person name="Solomon M.B."/>
            <person name="Breakwell D.P."/>
            <person name="Burnett S.H."/>
            <person name="Grose J.H."/>
        </authorList>
    </citation>
    <scope>NUCLEOTIDE SEQUENCE [LARGE SCALE GENOMIC DNA]</scope>
    <source>
        <strain evidence="3 4">2789STDY5608636</strain>
    </source>
</reference>
<dbReference type="OrthoDB" id="8677989at2"/>
<feature type="signal peptide" evidence="1">
    <location>
        <begin position="1"/>
        <end position="27"/>
    </location>
</feature>
<accession>A0A0J6BZW8</accession>
<geneLocation type="plasmid" evidence="2 5">
    <name>unnamed1</name>
</geneLocation>
<evidence type="ECO:0000313" key="5">
    <source>
        <dbReference type="Proteomes" id="UP000092950"/>
    </source>
</evidence>
<keyword evidence="1" id="KW-0732">Signal</keyword>
<dbReference type="EMBL" id="CP016441">
    <property type="protein sequence ID" value="ANY18522.1"/>
    <property type="molecule type" value="Genomic_DNA"/>
</dbReference>
<evidence type="ECO:0000313" key="2">
    <source>
        <dbReference type="EMBL" id="ANY18522.1"/>
    </source>
</evidence>
<keyword evidence="5" id="KW-1185">Reference proteome</keyword>
<accession>A0A0M7HT88</accession>
<proteinExistence type="predicted"/>
<dbReference type="EMBL" id="CYTV01000017">
    <property type="protein sequence ID" value="CUJ13542.1"/>
    <property type="molecule type" value="Genomic_DNA"/>
</dbReference>
<protein>
    <submittedName>
        <fullName evidence="2">Conjugal transfer protein TraW</fullName>
    </submittedName>
</protein>
<dbReference type="Proteomes" id="UP000092950">
    <property type="component" value="Plasmid unnamed1"/>
</dbReference>
<name>A0A0J6BZW8_9BORD</name>
<dbReference type="NCBIfam" id="NF033888">
    <property type="entry name" value="conj_TraW"/>
    <property type="match status" value="1"/>
</dbReference>
<evidence type="ECO:0000313" key="3">
    <source>
        <dbReference type="EMBL" id="CUJ13542.1"/>
    </source>
</evidence>
<dbReference type="InterPro" id="IPR053782">
    <property type="entry name" value="TraW-like"/>
</dbReference>
<sequence length="406" mass="42791">MRSRMDIKTATASAVLIGILASSQAMAAYPVFDAKNNVVLMQILQAIGTMNNTVSGLLYNIGTAINQNGSKIASTIQQAAQSQQQYEAAQQQARRSVDAQQSYAVLASVCSESASGGASQIAAKAAIMKGALRPGGGAGFRNAQIGQAVSSPAASPEVDATRAAKLHALYCDKDDFAAYGGSTACPSVSVQMPGADKRIDSVLYGAGPEGAEPVMTFTAEQTDVARLYEKNSIRRPVAKAVSKGEADTPAGMRHIGLMNMLNSILSAAGDPQLQRLADSQPSPGTRELLQEALTSPSAKSYFDATASAEAKRAGLMSQREFEAFEAGRRYANTAYQADLQAMSGDNLMRELIRVQSLNSWLLRGVKDALERGNIINGQSLASMARQEYAPLLQQTGIDVSANAARQ</sequence>
<organism evidence="3 4">
    <name type="scientific">Bordetella pseudohinzii</name>
    <dbReference type="NCBI Taxonomy" id="1331258"/>
    <lineage>
        <taxon>Bacteria</taxon>
        <taxon>Pseudomonadati</taxon>
        <taxon>Pseudomonadota</taxon>
        <taxon>Betaproteobacteria</taxon>
        <taxon>Burkholderiales</taxon>
        <taxon>Alcaligenaceae</taxon>
        <taxon>Bordetella</taxon>
    </lineage>
</organism>
<evidence type="ECO:0000256" key="1">
    <source>
        <dbReference type="SAM" id="SignalP"/>
    </source>
</evidence>
<dbReference type="AlphaFoldDB" id="A0A0J6BZW8"/>
<gene>
    <name evidence="2" type="ORF">BBN53_21105</name>
    <name evidence="3" type="ORF">ERS370011_03938</name>
</gene>